<evidence type="ECO:0000256" key="2">
    <source>
        <dbReference type="ARBA" id="ARBA00009045"/>
    </source>
</evidence>
<keyword evidence="6 7" id="KW-0472">Membrane</keyword>
<dbReference type="Pfam" id="PF01694">
    <property type="entry name" value="Rhomboid"/>
    <property type="match status" value="1"/>
</dbReference>
<gene>
    <name evidence="9" type="ORF">UT77_C0007G0030</name>
</gene>
<feature type="transmembrane region" description="Helical" evidence="7">
    <location>
        <begin position="153"/>
        <end position="173"/>
    </location>
</feature>
<keyword evidence="3 7" id="KW-0812">Transmembrane</keyword>
<dbReference type="AlphaFoldDB" id="A0A0G0QNN3"/>
<feature type="transmembrane region" description="Helical" evidence="7">
    <location>
        <begin position="122"/>
        <end position="141"/>
    </location>
</feature>
<accession>A0A0G0QNN3</accession>
<comment type="subcellular location">
    <subcellularLocation>
        <location evidence="1">Membrane</location>
        <topology evidence="1">Multi-pass membrane protein</topology>
    </subcellularLocation>
</comment>
<evidence type="ECO:0000259" key="8">
    <source>
        <dbReference type="Pfam" id="PF01694"/>
    </source>
</evidence>
<dbReference type="GO" id="GO:0016020">
    <property type="term" value="C:membrane"/>
    <property type="evidence" value="ECO:0007669"/>
    <property type="project" value="UniProtKB-SubCell"/>
</dbReference>
<dbReference type="InterPro" id="IPR022764">
    <property type="entry name" value="Peptidase_S54_rhomboid_dom"/>
</dbReference>
<evidence type="ECO:0000313" key="10">
    <source>
        <dbReference type="Proteomes" id="UP000034881"/>
    </source>
</evidence>
<dbReference type="GO" id="GO:0004252">
    <property type="term" value="F:serine-type endopeptidase activity"/>
    <property type="evidence" value="ECO:0007669"/>
    <property type="project" value="InterPro"/>
</dbReference>
<evidence type="ECO:0000256" key="6">
    <source>
        <dbReference type="ARBA" id="ARBA00023136"/>
    </source>
</evidence>
<reference evidence="9 10" key="1">
    <citation type="journal article" date="2015" name="Nature">
        <title>rRNA introns, odd ribosomes, and small enigmatic genomes across a large radiation of phyla.</title>
        <authorList>
            <person name="Brown C.T."/>
            <person name="Hug L.A."/>
            <person name="Thomas B.C."/>
            <person name="Sharon I."/>
            <person name="Castelle C.J."/>
            <person name="Singh A."/>
            <person name="Wilkins M.J."/>
            <person name="Williams K.H."/>
            <person name="Banfield J.F."/>
        </authorList>
    </citation>
    <scope>NUCLEOTIDE SEQUENCE [LARGE SCALE GENOMIC DNA]</scope>
</reference>
<feature type="transmembrane region" description="Helical" evidence="7">
    <location>
        <begin position="69"/>
        <end position="86"/>
    </location>
</feature>
<comment type="similarity">
    <text evidence="2">Belongs to the peptidase S54 family.</text>
</comment>
<dbReference type="Proteomes" id="UP000034881">
    <property type="component" value="Unassembled WGS sequence"/>
</dbReference>
<dbReference type="PANTHER" id="PTHR43731:SF14">
    <property type="entry name" value="PRESENILIN-ASSOCIATED RHOMBOID-LIKE PROTEIN, MITOCHONDRIAL"/>
    <property type="match status" value="1"/>
</dbReference>
<comment type="caution">
    <text evidence="9">The sequence shown here is derived from an EMBL/GenBank/DDBJ whole genome shotgun (WGS) entry which is preliminary data.</text>
</comment>
<feature type="transmembrane region" description="Helical" evidence="7">
    <location>
        <begin position="13"/>
        <end position="32"/>
    </location>
</feature>
<keyword evidence="4" id="KW-0378">Hydrolase</keyword>
<feature type="transmembrane region" description="Helical" evidence="7">
    <location>
        <begin position="93"/>
        <end position="116"/>
    </location>
</feature>
<feature type="transmembrane region" description="Helical" evidence="7">
    <location>
        <begin position="193"/>
        <end position="212"/>
    </location>
</feature>
<evidence type="ECO:0000256" key="7">
    <source>
        <dbReference type="SAM" id="Phobius"/>
    </source>
</evidence>
<keyword evidence="5 7" id="KW-1133">Transmembrane helix</keyword>
<dbReference type="InterPro" id="IPR050925">
    <property type="entry name" value="Rhomboid_protease_S54"/>
</dbReference>
<evidence type="ECO:0000256" key="4">
    <source>
        <dbReference type="ARBA" id="ARBA00022801"/>
    </source>
</evidence>
<proteinExistence type="inferred from homology"/>
<evidence type="ECO:0000256" key="1">
    <source>
        <dbReference type="ARBA" id="ARBA00004141"/>
    </source>
</evidence>
<feature type="domain" description="Peptidase S54 rhomboid" evidence="8">
    <location>
        <begin position="59"/>
        <end position="212"/>
    </location>
</feature>
<dbReference type="SUPFAM" id="SSF144091">
    <property type="entry name" value="Rhomboid-like"/>
    <property type="match status" value="1"/>
</dbReference>
<protein>
    <submittedName>
        <fullName evidence="9">Peptidase S54, rhomboid domain protein</fullName>
    </submittedName>
</protein>
<evidence type="ECO:0000256" key="5">
    <source>
        <dbReference type="ARBA" id="ARBA00022989"/>
    </source>
</evidence>
<evidence type="ECO:0000256" key="3">
    <source>
        <dbReference type="ARBA" id="ARBA00022692"/>
    </source>
</evidence>
<dbReference type="Gene3D" id="1.20.1540.10">
    <property type="entry name" value="Rhomboid-like"/>
    <property type="match status" value="1"/>
</dbReference>
<evidence type="ECO:0000313" key="9">
    <source>
        <dbReference type="EMBL" id="KKR41728.1"/>
    </source>
</evidence>
<dbReference type="EMBL" id="LBYB01000007">
    <property type="protein sequence ID" value="KKR41728.1"/>
    <property type="molecule type" value="Genomic_DNA"/>
</dbReference>
<sequence length="218" mass="24250">MIPLSDTKTSGSFPLWVIIILLINIWVFFLELTAPNPDLFIRKFALIPALVDFSNINTLIPFISSQFLHGGFIHIISNMWFLWIFGDNVEESFGFFLFPLFYLFAGIIGGLAQYIFIPGSSIPMLGASGAIAGVLGAYMAIYPHHKVKTLLPIFGFFTVIEVSAFYILFFWFFTQIFAGSASIMADTSSFGGVAFFAHIGGFIAGWILAKLLQLLKFI</sequence>
<dbReference type="InterPro" id="IPR035952">
    <property type="entry name" value="Rhomboid-like_sf"/>
</dbReference>
<name>A0A0G0QNN3_9BACT</name>
<organism evidence="9 10">
    <name type="scientific">Candidatus Daviesbacteria bacterium GW2011_GWC2_40_12</name>
    <dbReference type="NCBI Taxonomy" id="1618431"/>
    <lineage>
        <taxon>Bacteria</taxon>
        <taxon>Candidatus Daviesiibacteriota</taxon>
    </lineage>
</organism>
<dbReference type="PANTHER" id="PTHR43731">
    <property type="entry name" value="RHOMBOID PROTEASE"/>
    <property type="match status" value="1"/>
</dbReference>